<keyword evidence="3" id="KW-0010">Activator</keyword>
<evidence type="ECO:0000259" key="5">
    <source>
        <dbReference type="PROSITE" id="PS51667"/>
    </source>
</evidence>
<keyword evidence="1 3" id="KW-0539">Nucleus</keyword>
<dbReference type="Proteomes" id="UP000447434">
    <property type="component" value="Chromosome 13"/>
</dbReference>
<evidence type="ECO:0000256" key="4">
    <source>
        <dbReference type="SAM" id="MobiDB-lite"/>
    </source>
</evidence>
<dbReference type="PROSITE" id="PS51667">
    <property type="entry name" value="WRC"/>
    <property type="match status" value="1"/>
</dbReference>
<comment type="subcellular location">
    <subcellularLocation>
        <location evidence="3">Nucleus</location>
    </subcellularLocation>
</comment>
<keyword evidence="7" id="KW-1185">Reference proteome</keyword>
<comment type="function">
    <text evidence="3">Transcription activator.</text>
</comment>
<gene>
    <name evidence="6" type="ORF">Lalb_Chr13g0297321</name>
</gene>
<feature type="domain" description="WRC" evidence="5">
    <location>
        <begin position="4"/>
        <end position="48"/>
    </location>
</feature>
<evidence type="ECO:0000256" key="1">
    <source>
        <dbReference type="ARBA" id="ARBA00023242"/>
    </source>
</evidence>
<evidence type="ECO:0000313" key="6">
    <source>
        <dbReference type="EMBL" id="KAE9601390.1"/>
    </source>
</evidence>
<dbReference type="InterPro" id="IPR014977">
    <property type="entry name" value="WRC_dom"/>
</dbReference>
<organism evidence="6 7">
    <name type="scientific">Lupinus albus</name>
    <name type="common">White lupine</name>
    <name type="synonym">Lupinus termis</name>
    <dbReference type="NCBI Taxonomy" id="3870"/>
    <lineage>
        <taxon>Eukaryota</taxon>
        <taxon>Viridiplantae</taxon>
        <taxon>Streptophyta</taxon>
        <taxon>Embryophyta</taxon>
        <taxon>Tracheophyta</taxon>
        <taxon>Spermatophyta</taxon>
        <taxon>Magnoliopsida</taxon>
        <taxon>eudicotyledons</taxon>
        <taxon>Gunneridae</taxon>
        <taxon>Pentapetalae</taxon>
        <taxon>rosids</taxon>
        <taxon>fabids</taxon>
        <taxon>Fabales</taxon>
        <taxon>Fabaceae</taxon>
        <taxon>Papilionoideae</taxon>
        <taxon>50 kb inversion clade</taxon>
        <taxon>genistoids sensu lato</taxon>
        <taxon>core genistoids</taxon>
        <taxon>Genisteae</taxon>
        <taxon>Lupinus</taxon>
    </lineage>
</organism>
<keyword evidence="3" id="KW-0804">Transcription</keyword>
<evidence type="ECO:0000256" key="3">
    <source>
        <dbReference type="RuleBase" id="RU367127"/>
    </source>
</evidence>
<dbReference type="Pfam" id="PF08879">
    <property type="entry name" value="WRC"/>
    <property type="match status" value="1"/>
</dbReference>
<comment type="caution">
    <text evidence="2">Lacks conserved residue(s) required for the propagation of feature annotation.</text>
</comment>
<dbReference type="AlphaFoldDB" id="A0A6A4PIW4"/>
<dbReference type="InterPro" id="IPR031137">
    <property type="entry name" value="GRF"/>
</dbReference>
<comment type="domain">
    <text evidence="3">The QLQ domain and WRC domain may be involved in protein-protein interaction and DNA-binding, respectively.</text>
</comment>
<dbReference type="GO" id="GO:0032502">
    <property type="term" value="P:developmental process"/>
    <property type="evidence" value="ECO:0007669"/>
    <property type="project" value="InterPro"/>
</dbReference>
<protein>
    <recommendedName>
        <fullName evidence="3">Growth-regulating factor</fullName>
    </recommendedName>
</protein>
<feature type="compositionally biased region" description="Polar residues" evidence="4">
    <location>
        <begin position="1"/>
        <end position="11"/>
    </location>
</feature>
<dbReference type="EMBL" id="WOCE01000013">
    <property type="protein sequence ID" value="KAE9601390.1"/>
    <property type="molecule type" value="Genomic_DNA"/>
</dbReference>
<sequence length="49" mass="5837">MMMGSGPNSCKRTNRKKWRCSRNVVPDQKYSERHMHRGFNHSRNNVETS</sequence>
<evidence type="ECO:0000313" key="7">
    <source>
        <dbReference type="Proteomes" id="UP000447434"/>
    </source>
</evidence>
<dbReference type="GO" id="GO:0005634">
    <property type="term" value="C:nucleus"/>
    <property type="evidence" value="ECO:0007669"/>
    <property type="project" value="UniProtKB-SubCell"/>
</dbReference>
<dbReference type="PANTHER" id="PTHR31602">
    <property type="entry name" value="GROWTH-REGULATING FACTOR 5"/>
    <property type="match status" value="1"/>
</dbReference>
<dbReference type="GO" id="GO:0006351">
    <property type="term" value="P:DNA-templated transcription"/>
    <property type="evidence" value="ECO:0007669"/>
    <property type="project" value="UniProtKB-UniRule"/>
</dbReference>
<evidence type="ECO:0000256" key="2">
    <source>
        <dbReference type="PROSITE-ProRule" id="PRU01002"/>
    </source>
</evidence>
<dbReference type="GO" id="GO:0005524">
    <property type="term" value="F:ATP binding"/>
    <property type="evidence" value="ECO:0007669"/>
    <property type="project" value="UniProtKB-UniRule"/>
</dbReference>
<proteinExistence type="inferred from homology"/>
<dbReference type="PANTHER" id="PTHR31602:SF8">
    <property type="entry name" value="GROWTH-REGULATING FACTOR 5"/>
    <property type="match status" value="1"/>
</dbReference>
<keyword evidence="3" id="KW-0805">Transcription regulation</keyword>
<feature type="region of interest" description="Disordered" evidence="4">
    <location>
        <begin position="1"/>
        <end position="49"/>
    </location>
</feature>
<comment type="caution">
    <text evidence="6">The sequence shown here is derived from an EMBL/GenBank/DDBJ whole genome shotgun (WGS) entry which is preliminary data.</text>
</comment>
<accession>A0A6A4PIW4</accession>
<name>A0A6A4PIW4_LUPAL</name>
<comment type="similarity">
    <text evidence="3">Belongs to the GRF family.</text>
</comment>
<dbReference type="OrthoDB" id="1937002at2759"/>
<reference evidence="7" key="1">
    <citation type="journal article" date="2020" name="Nat. Commun.">
        <title>Genome sequence of the cluster root forming white lupin.</title>
        <authorList>
            <person name="Hufnagel B."/>
            <person name="Marques A."/>
            <person name="Soriano A."/>
            <person name="Marques L."/>
            <person name="Divol F."/>
            <person name="Doumas P."/>
            <person name="Sallet E."/>
            <person name="Mancinotti D."/>
            <person name="Carrere S."/>
            <person name="Marande W."/>
            <person name="Arribat S."/>
            <person name="Keller J."/>
            <person name="Huneau C."/>
            <person name="Blein T."/>
            <person name="Aime D."/>
            <person name="Laguerre M."/>
            <person name="Taylor J."/>
            <person name="Schubert V."/>
            <person name="Nelson M."/>
            <person name="Geu-Flores F."/>
            <person name="Crespi M."/>
            <person name="Gallardo-Guerrero K."/>
            <person name="Delaux P.-M."/>
            <person name="Salse J."/>
            <person name="Berges H."/>
            <person name="Guyot R."/>
            <person name="Gouzy J."/>
            <person name="Peret B."/>
        </authorList>
    </citation>
    <scope>NUCLEOTIDE SEQUENCE [LARGE SCALE GENOMIC DNA]</scope>
    <source>
        <strain evidence="7">cv. Amiga</strain>
    </source>
</reference>